<protein>
    <submittedName>
        <fullName evidence="3">Uncharacterized protein</fullName>
    </submittedName>
</protein>
<dbReference type="SMART" id="SM00671">
    <property type="entry name" value="SEL1"/>
    <property type="match status" value="3"/>
</dbReference>
<dbReference type="AlphaFoldDB" id="A0A382K8P8"/>
<dbReference type="Pfam" id="PF13181">
    <property type="entry name" value="TPR_8"/>
    <property type="match status" value="1"/>
</dbReference>
<sequence>VKVYSPIIVFLAVFVACGGTVPKQGQMVDTLPSTSSAPVGSGPADVAVLPFENRTGDQELNWLRVTISATMSVRFRELKGWIVADGSFVRRMMAGEQMSPEGTLDPETVIGLSGVLFAETLISGAFEGKESELTVTATHYSGETGEALKTATRTVENNNRSDLIDQVIEDLTREEVPAPVMTENRNTGTLHFLGPIGRTRTRTRVDRLTIRLPTLFQMDTPEQINRAIRLYSRALELNPNYADAHFALGYAFDKQGDRDKALASYRKAATLEPLNADYLFLLGYTYERNKDIRNAIDAYGKALTTKPDDADIAFSLGYVYEQVGQYTEAIEAYSRAIELNPGDYDSYYGLASVYESSGRLREAMKSFQQVVTLKPEEEAPLRTLGAVAVKLDRWDEVVRSY</sequence>
<dbReference type="EMBL" id="UINC01078588">
    <property type="protein sequence ID" value="SVC19802.1"/>
    <property type="molecule type" value="Genomic_DNA"/>
</dbReference>
<dbReference type="Pfam" id="PF13432">
    <property type="entry name" value="TPR_16"/>
    <property type="match status" value="1"/>
</dbReference>
<reference evidence="3" key="1">
    <citation type="submission" date="2018-05" db="EMBL/GenBank/DDBJ databases">
        <authorList>
            <person name="Lanie J.A."/>
            <person name="Ng W.-L."/>
            <person name="Kazmierczak K.M."/>
            <person name="Andrzejewski T.M."/>
            <person name="Davidsen T.M."/>
            <person name="Wayne K.J."/>
            <person name="Tettelin H."/>
            <person name="Glass J.I."/>
            <person name="Rusch D."/>
            <person name="Podicherti R."/>
            <person name="Tsui H.-C.T."/>
            <person name="Winkler M.E."/>
        </authorList>
    </citation>
    <scope>NUCLEOTIDE SEQUENCE</scope>
</reference>
<gene>
    <name evidence="3" type="ORF">METZ01_LOCUS272656</name>
</gene>
<organism evidence="3">
    <name type="scientific">marine metagenome</name>
    <dbReference type="NCBI Taxonomy" id="408172"/>
    <lineage>
        <taxon>unclassified sequences</taxon>
        <taxon>metagenomes</taxon>
        <taxon>ecological metagenomes</taxon>
    </lineage>
</organism>
<dbReference type="InterPro" id="IPR011990">
    <property type="entry name" value="TPR-like_helical_dom_sf"/>
</dbReference>
<evidence type="ECO:0000256" key="2">
    <source>
        <dbReference type="ARBA" id="ARBA00022803"/>
    </source>
</evidence>
<proteinExistence type="predicted"/>
<name>A0A382K8P8_9ZZZZ</name>
<evidence type="ECO:0000256" key="1">
    <source>
        <dbReference type="ARBA" id="ARBA00022737"/>
    </source>
</evidence>
<keyword evidence="2" id="KW-0802">TPR repeat</keyword>
<dbReference type="InterPro" id="IPR050498">
    <property type="entry name" value="Ycf3"/>
</dbReference>
<dbReference type="Pfam" id="PF13414">
    <property type="entry name" value="TPR_11"/>
    <property type="match status" value="1"/>
</dbReference>
<keyword evidence="1" id="KW-0677">Repeat</keyword>
<dbReference type="InterPro" id="IPR019734">
    <property type="entry name" value="TPR_rpt"/>
</dbReference>
<dbReference type="Gene3D" id="3.40.50.10610">
    <property type="entry name" value="ABC-type transport auxiliary lipoprotein component"/>
    <property type="match status" value="1"/>
</dbReference>
<feature type="non-terminal residue" evidence="3">
    <location>
        <position position="401"/>
    </location>
</feature>
<dbReference type="PANTHER" id="PTHR44858">
    <property type="entry name" value="TETRATRICOPEPTIDE REPEAT PROTEIN 6"/>
    <property type="match status" value="1"/>
</dbReference>
<feature type="non-terminal residue" evidence="3">
    <location>
        <position position="1"/>
    </location>
</feature>
<dbReference type="Gene3D" id="1.25.40.10">
    <property type="entry name" value="Tetratricopeptide repeat domain"/>
    <property type="match status" value="1"/>
</dbReference>
<dbReference type="SMART" id="SM00028">
    <property type="entry name" value="TPR"/>
    <property type="match status" value="4"/>
</dbReference>
<dbReference type="PROSITE" id="PS50293">
    <property type="entry name" value="TPR_REGION"/>
    <property type="match status" value="3"/>
</dbReference>
<dbReference type="SUPFAM" id="SSF48452">
    <property type="entry name" value="TPR-like"/>
    <property type="match status" value="1"/>
</dbReference>
<dbReference type="InterPro" id="IPR006597">
    <property type="entry name" value="Sel1-like"/>
</dbReference>
<dbReference type="PANTHER" id="PTHR44858:SF1">
    <property type="entry name" value="UDP-N-ACETYLGLUCOSAMINE--PEPTIDE N-ACETYLGLUCOSAMINYLTRANSFERASE SPINDLY-RELATED"/>
    <property type="match status" value="1"/>
</dbReference>
<accession>A0A382K8P8</accession>
<dbReference type="PROSITE" id="PS50005">
    <property type="entry name" value="TPR"/>
    <property type="match status" value="4"/>
</dbReference>
<evidence type="ECO:0000313" key="3">
    <source>
        <dbReference type="EMBL" id="SVC19802.1"/>
    </source>
</evidence>